<evidence type="ECO:0000313" key="2">
    <source>
        <dbReference type="Proteomes" id="UP000010959"/>
    </source>
</evidence>
<sequence length="41" mass="4542">MDFSRITLVVSGHGQCGFHLQTPYAVLRCTTWLSAVWAAAF</sequence>
<reference evidence="1 2" key="1">
    <citation type="journal article" date="2013" name="Mar. Genomics">
        <title>Expression of sulfatases in Rhodopirellula baltica and the diversity of sulfatases in the genus Rhodopirellula.</title>
        <authorList>
            <person name="Wegner C.E."/>
            <person name="Richter-Heitmann T."/>
            <person name="Klindworth A."/>
            <person name="Klockow C."/>
            <person name="Richter M."/>
            <person name="Achstetter T."/>
            <person name="Glockner F.O."/>
            <person name="Harder J."/>
        </authorList>
    </citation>
    <scope>NUCLEOTIDE SEQUENCE [LARGE SCALE GENOMIC DNA]</scope>
    <source>
        <strain evidence="1 2">SWK14</strain>
    </source>
</reference>
<name>L7C9Z3_RHOBT</name>
<dbReference type="AlphaFoldDB" id="L7C9Z3"/>
<organism evidence="1 2">
    <name type="scientific">Rhodopirellula baltica SWK14</name>
    <dbReference type="NCBI Taxonomy" id="993516"/>
    <lineage>
        <taxon>Bacteria</taxon>
        <taxon>Pseudomonadati</taxon>
        <taxon>Planctomycetota</taxon>
        <taxon>Planctomycetia</taxon>
        <taxon>Pirellulales</taxon>
        <taxon>Pirellulaceae</taxon>
        <taxon>Rhodopirellula</taxon>
    </lineage>
</organism>
<protein>
    <submittedName>
        <fullName evidence="1">Uncharacterized protein</fullName>
    </submittedName>
</protein>
<proteinExistence type="predicted"/>
<evidence type="ECO:0000313" key="1">
    <source>
        <dbReference type="EMBL" id="ELP30979.1"/>
    </source>
</evidence>
<dbReference type="EMBL" id="AMWG01000138">
    <property type="protein sequence ID" value="ELP30979.1"/>
    <property type="molecule type" value="Genomic_DNA"/>
</dbReference>
<comment type="caution">
    <text evidence="1">The sequence shown here is derived from an EMBL/GenBank/DDBJ whole genome shotgun (WGS) entry which is preliminary data.</text>
</comment>
<accession>L7C9Z3</accession>
<gene>
    <name evidence="1" type="ORF">RBSWK_05090</name>
</gene>
<dbReference type="Proteomes" id="UP000010959">
    <property type="component" value="Unassembled WGS sequence"/>
</dbReference>